<keyword evidence="5 11" id="KW-0812">Transmembrane</keyword>
<keyword evidence="10 11" id="KW-0961">Cell wall biogenesis/degradation</keyword>
<dbReference type="UniPathway" id="UPA00219"/>
<comment type="caution">
    <text evidence="14">The sequence shown here is derived from an EMBL/GenBank/DDBJ whole genome shotgun (WGS) entry which is preliminary data.</text>
</comment>
<dbReference type="NCBIfam" id="TIGR02070">
    <property type="entry name" value="mono_pep_trsgly"/>
    <property type="match status" value="1"/>
</dbReference>
<dbReference type="GO" id="GO:0016763">
    <property type="term" value="F:pentosyltransferase activity"/>
    <property type="evidence" value="ECO:0007669"/>
    <property type="project" value="InterPro"/>
</dbReference>
<evidence type="ECO:0000256" key="9">
    <source>
        <dbReference type="ARBA" id="ARBA00023136"/>
    </source>
</evidence>
<comment type="catalytic activity">
    <reaction evidence="11">
        <text>[GlcNAc-(1-&gt;4)-Mur2Ac(oyl-L-Ala-gamma-D-Glu-L-Lys-D-Ala-D-Ala)](n)-di-trans,octa-cis-undecaprenyl diphosphate + beta-D-GlcNAc-(1-&gt;4)-Mur2Ac(oyl-L-Ala-gamma-D-Glu-L-Lys-D-Ala-D-Ala)-di-trans,octa-cis-undecaprenyl diphosphate = [GlcNAc-(1-&gt;4)-Mur2Ac(oyl-L-Ala-gamma-D-Glu-L-Lys-D-Ala-D-Ala)](n+1)-di-trans,octa-cis-undecaprenyl diphosphate + di-trans,octa-cis-undecaprenyl diphosphate + H(+)</text>
        <dbReference type="Rhea" id="RHEA:23708"/>
        <dbReference type="Rhea" id="RHEA-COMP:9602"/>
        <dbReference type="Rhea" id="RHEA-COMP:9603"/>
        <dbReference type="ChEBI" id="CHEBI:15378"/>
        <dbReference type="ChEBI" id="CHEBI:58405"/>
        <dbReference type="ChEBI" id="CHEBI:60033"/>
        <dbReference type="ChEBI" id="CHEBI:78435"/>
        <dbReference type="EC" id="2.4.99.28"/>
    </reaction>
</comment>
<keyword evidence="3 11" id="KW-0328">Glycosyltransferase</keyword>
<dbReference type="InterPro" id="IPR023346">
    <property type="entry name" value="Lysozyme-like_dom_sf"/>
</dbReference>
<evidence type="ECO:0000313" key="15">
    <source>
        <dbReference type="Proteomes" id="UP000541583"/>
    </source>
</evidence>
<dbReference type="Proteomes" id="UP000541583">
    <property type="component" value="Unassembled WGS sequence"/>
</dbReference>
<dbReference type="GO" id="GO:0009252">
    <property type="term" value="P:peptidoglycan biosynthetic process"/>
    <property type="evidence" value="ECO:0007669"/>
    <property type="project" value="UniProtKB-UniRule"/>
</dbReference>
<dbReference type="InterPro" id="IPR011812">
    <property type="entry name" value="Pep_trsgly"/>
</dbReference>
<dbReference type="AlphaFoldDB" id="A0A841JLJ2"/>
<comment type="function">
    <text evidence="11">Peptidoglycan polymerase that catalyzes glycan chain elongation from lipid-linked precursors.</text>
</comment>
<dbReference type="Pfam" id="PF00912">
    <property type="entry name" value="Transgly"/>
    <property type="match status" value="1"/>
</dbReference>
<dbReference type="PANTHER" id="PTHR30400">
    <property type="entry name" value="MONOFUNCTIONAL BIOSYNTHETIC PEPTIDOGLYCAN TRANSGLYCOSYLASE"/>
    <property type="match status" value="1"/>
</dbReference>
<dbReference type="InterPro" id="IPR036950">
    <property type="entry name" value="PBP_transglycosylase"/>
</dbReference>
<evidence type="ECO:0000256" key="4">
    <source>
        <dbReference type="ARBA" id="ARBA00022679"/>
    </source>
</evidence>
<gene>
    <name evidence="11" type="primary">mtgA</name>
    <name evidence="14" type="ORF">HDF22_003360</name>
    <name evidence="13" type="ORF">HDF23_005288</name>
</gene>
<evidence type="ECO:0000256" key="7">
    <source>
        <dbReference type="ARBA" id="ARBA00022984"/>
    </source>
</evidence>
<evidence type="ECO:0000259" key="12">
    <source>
        <dbReference type="Pfam" id="PF00912"/>
    </source>
</evidence>
<dbReference type="Proteomes" id="UP000548326">
    <property type="component" value="Unassembled WGS sequence"/>
</dbReference>
<dbReference type="PANTHER" id="PTHR30400:SF0">
    <property type="entry name" value="BIOSYNTHETIC PEPTIDOGLYCAN TRANSGLYCOSYLASE"/>
    <property type="match status" value="1"/>
</dbReference>
<evidence type="ECO:0000313" key="16">
    <source>
        <dbReference type="Proteomes" id="UP000548326"/>
    </source>
</evidence>
<comment type="subcellular location">
    <subcellularLocation>
        <location evidence="11">Cell membrane</location>
        <topology evidence="11">Single-pass membrane protein</topology>
    </subcellularLocation>
</comment>
<dbReference type="EC" id="2.4.99.28" evidence="11"/>
<keyword evidence="1 11" id="KW-1003">Cell membrane</keyword>
<accession>A0A841JLJ2</accession>
<evidence type="ECO:0000256" key="6">
    <source>
        <dbReference type="ARBA" id="ARBA00022960"/>
    </source>
</evidence>
<keyword evidence="2" id="KW-0997">Cell inner membrane</keyword>
<keyword evidence="9 11" id="KW-0472">Membrane</keyword>
<reference evidence="15 16" key="1">
    <citation type="submission" date="2020-08" db="EMBL/GenBank/DDBJ databases">
        <title>Genomic Encyclopedia of Type Strains, Phase IV (KMG-V): Genome sequencing to study the core and pangenomes of soil and plant-associated prokaryotes.</title>
        <authorList>
            <person name="Whitman W."/>
        </authorList>
    </citation>
    <scope>NUCLEOTIDE SEQUENCE [LARGE SCALE GENOMIC DNA]</scope>
    <source>
        <strain evidence="13 15">ANJLi2</strain>
        <strain evidence="14 16">MP601</strain>
    </source>
</reference>
<comment type="pathway">
    <text evidence="11">Cell wall biogenesis; peptidoglycan biosynthesis.</text>
</comment>
<keyword evidence="15" id="KW-1185">Reference proteome</keyword>
<keyword evidence="8 11" id="KW-1133">Transmembrane helix</keyword>
<feature type="domain" description="Glycosyl transferase family 51" evidence="12">
    <location>
        <begin position="81"/>
        <end position="244"/>
    </location>
</feature>
<keyword evidence="7 11" id="KW-0573">Peptidoglycan synthesis</keyword>
<evidence type="ECO:0000313" key="14">
    <source>
        <dbReference type="EMBL" id="MBB6129235.1"/>
    </source>
</evidence>
<sequence>MKRTPASSSKKRSKSKSWFSKLKNNGIARLLFRVIKLAFLLFVGLSLFGVLLYRFVNPPFTWLMIERGFQRKAAGKDWKIDKQWKDFDDISDNMKRAAVAAEDQTFLEHHGFDFQAIEKAIEKNAHSKKLIGGSTISQQVAKNVFLWDGRSLLRKGIEAYFTVLIETFWSKKRIMEVYLNEIEMGDGIYGIEAASQAYFHKSAFDLTKHEAAAIAVIFPSPLRWSATNPTRYLRHRQYLIMKNMRRLGPLDF</sequence>
<name>A0A841JLJ2_9SPHI</name>
<proteinExistence type="inferred from homology"/>
<evidence type="ECO:0000256" key="10">
    <source>
        <dbReference type="ARBA" id="ARBA00023316"/>
    </source>
</evidence>
<keyword evidence="6 11" id="KW-0133">Cell shape</keyword>
<comment type="similarity">
    <text evidence="11">Belongs to the glycosyltransferase 51 family.</text>
</comment>
<evidence type="ECO:0000256" key="5">
    <source>
        <dbReference type="ARBA" id="ARBA00022692"/>
    </source>
</evidence>
<dbReference type="HAMAP" id="MF_00766">
    <property type="entry name" value="PGT_MtgA"/>
    <property type="match status" value="1"/>
</dbReference>
<dbReference type="EMBL" id="JACHCA010000008">
    <property type="protein sequence ID" value="MBB6129235.1"/>
    <property type="molecule type" value="Genomic_DNA"/>
</dbReference>
<dbReference type="EMBL" id="JACHCB010000019">
    <property type="protein sequence ID" value="MBB6112513.1"/>
    <property type="molecule type" value="Genomic_DNA"/>
</dbReference>
<dbReference type="GO" id="GO:0071555">
    <property type="term" value="P:cell wall organization"/>
    <property type="evidence" value="ECO:0007669"/>
    <property type="project" value="UniProtKB-KW"/>
</dbReference>
<organism evidence="14 16">
    <name type="scientific">Mucilaginibacter lappiensis</name>
    <dbReference type="NCBI Taxonomy" id="354630"/>
    <lineage>
        <taxon>Bacteria</taxon>
        <taxon>Pseudomonadati</taxon>
        <taxon>Bacteroidota</taxon>
        <taxon>Sphingobacteriia</taxon>
        <taxon>Sphingobacteriales</taxon>
        <taxon>Sphingobacteriaceae</taxon>
        <taxon>Mucilaginibacter</taxon>
    </lineage>
</organism>
<evidence type="ECO:0000256" key="1">
    <source>
        <dbReference type="ARBA" id="ARBA00022475"/>
    </source>
</evidence>
<dbReference type="InterPro" id="IPR001264">
    <property type="entry name" value="Glyco_trans_51"/>
</dbReference>
<dbReference type="GO" id="GO:0009274">
    <property type="term" value="C:peptidoglycan-based cell wall"/>
    <property type="evidence" value="ECO:0007669"/>
    <property type="project" value="InterPro"/>
</dbReference>
<evidence type="ECO:0000256" key="8">
    <source>
        <dbReference type="ARBA" id="ARBA00022989"/>
    </source>
</evidence>
<dbReference type="SUPFAM" id="SSF53955">
    <property type="entry name" value="Lysozyme-like"/>
    <property type="match status" value="1"/>
</dbReference>
<evidence type="ECO:0000256" key="2">
    <source>
        <dbReference type="ARBA" id="ARBA00022519"/>
    </source>
</evidence>
<dbReference type="Gene3D" id="1.10.3810.10">
    <property type="entry name" value="Biosynthetic peptidoglycan transglycosylase-like"/>
    <property type="match status" value="1"/>
</dbReference>
<keyword evidence="4 11" id="KW-0808">Transferase</keyword>
<evidence type="ECO:0000256" key="3">
    <source>
        <dbReference type="ARBA" id="ARBA00022676"/>
    </source>
</evidence>
<protein>
    <recommendedName>
        <fullName evidence="11">Biosynthetic peptidoglycan transglycosylase</fullName>
        <ecNumber evidence="11">2.4.99.28</ecNumber>
    </recommendedName>
    <alternativeName>
        <fullName evidence="11">Glycan polymerase</fullName>
    </alternativeName>
    <alternativeName>
        <fullName evidence="11">Peptidoglycan glycosyltransferase MtgA</fullName>
        <shortName evidence="11">PGT</shortName>
    </alternativeName>
</protein>
<dbReference type="GO" id="GO:0008360">
    <property type="term" value="P:regulation of cell shape"/>
    <property type="evidence" value="ECO:0007669"/>
    <property type="project" value="UniProtKB-KW"/>
</dbReference>
<evidence type="ECO:0000256" key="11">
    <source>
        <dbReference type="HAMAP-Rule" id="MF_00766"/>
    </source>
</evidence>
<dbReference type="GO" id="GO:0005886">
    <property type="term" value="C:plasma membrane"/>
    <property type="evidence" value="ECO:0007669"/>
    <property type="project" value="UniProtKB-SubCell"/>
</dbReference>
<dbReference type="GO" id="GO:0008955">
    <property type="term" value="F:peptidoglycan glycosyltransferase activity"/>
    <property type="evidence" value="ECO:0007669"/>
    <property type="project" value="UniProtKB-UniRule"/>
</dbReference>
<evidence type="ECO:0000313" key="13">
    <source>
        <dbReference type="EMBL" id="MBB6112513.1"/>
    </source>
</evidence>